<comment type="cofactor">
    <cofactor evidence="1 7">
        <name>heme</name>
        <dbReference type="ChEBI" id="CHEBI:30413"/>
    </cofactor>
</comment>
<gene>
    <name evidence="8" type="ORF">LY89DRAFT_581516</name>
</gene>
<dbReference type="PANTHER" id="PTHR24305:SF157">
    <property type="entry name" value="N-ACETYLTRYPTOPHAN 6-HYDROXYLASE IVOC-RELATED"/>
    <property type="match status" value="1"/>
</dbReference>
<keyword evidence="4" id="KW-0560">Oxidoreductase</keyword>
<keyword evidence="9" id="KW-1185">Reference proteome</keyword>
<evidence type="ECO:0000313" key="8">
    <source>
        <dbReference type="EMBL" id="KUJ19397.1"/>
    </source>
</evidence>
<evidence type="ECO:0000256" key="6">
    <source>
        <dbReference type="ARBA" id="ARBA00023033"/>
    </source>
</evidence>
<dbReference type="InterPro" id="IPR050121">
    <property type="entry name" value="Cytochrome_P450_monoxygenase"/>
</dbReference>
<sequence>MISSILALLDFRVGVLALILYTAYGAIYRLYLSPIAKFPGPKLAALTLWYEFYFDVYPNYGQYTFHIRKLHEKYGPIVRINPWELHISTPDFYETLYSSARRDKWWWFVRTFGLEGGVAFAADHNVHKMRRAALNPYFSTANVRRLQPVIEDNVQKFVQRLRGLAMTGEVVRCVVAASAFSSDVIMMYSFGRSYKRLEKSDFDVGDYDATHEAASFGWVVKHMVWILWIVKSLPTFAQKSMGQALATFVTLQDIRPWNLIKQVLETIAEKDYERQDLSHPTIFHELLDSKLPPEEKRVQRLAEEAQTVVVAGQETVAWTLTVITYHLLSNPTVLRTLKSELEAAIPNTKASTPLFSLENLPYLTGVIKEGLRLSYGASTRLQRIPLEPLVFCSGKKEWTIPAGTPVGMTSLLIHQDESIYPNWQEFRPERWIDDPRLDRYLVSFTKGSRQCVGMNLANAEMYLWLSGVFTKFGSREVRFEADEGVLELVDTGPEDVEVVSDCFVPNIRSEREGVKFRVLS</sequence>
<protein>
    <submittedName>
        <fullName evidence="8">Cytochrome P450</fullName>
    </submittedName>
</protein>
<dbReference type="Pfam" id="PF00067">
    <property type="entry name" value="p450"/>
    <property type="match status" value="1"/>
</dbReference>
<evidence type="ECO:0000256" key="1">
    <source>
        <dbReference type="ARBA" id="ARBA00001971"/>
    </source>
</evidence>
<dbReference type="GO" id="GO:0005506">
    <property type="term" value="F:iron ion binding"/>
    <property type="evidence" value="ECO:0007669"/>
    <property type="project" value="InterPro"/>
</dbReference>
<evidence type="ECO:0000256" key="5">
    <source>
        <dbReference type="ARBA" id="ARBA00023004"/>
    </source>
</evidence>
<name>A0A194XI04_MOLSC</name>
<dbReference type="PANTHER" id="PTHR24305">
    <property type="entry name" value="CYTOCHROME P450"/>
    <property type="match status" value="1"/>
</dbReference>
<dbReference type="RefSeq" id="XP_018073752.1">
    <property type="nucleotide sequence ID" value="XM_018209113.1"/>
</dbReference>
<dbReference type="PRINTS" id="PR00385">
    <property type="entry name" value="P450"/>
</dbReference>
<dbReference type="OrthoDB" id="3945418at2759"/>
<dbReference type="InParanoid" id="A0A194XI04"/>
<evidence type="ECO:0000256" key="4">
    <source>
        <dbReference type="ARBA" id="ARBA00023002"/>
    </source>
</evidence>
<dbReference type="InterPro" id="IPR001128">
    <property type="entry name" value="Cyt_P450"/>
</dbReference>
<evidence type="ECO:0000313" key="9">
    <source>
        <dbReference type="Proteomes" id="UP000070700"/>
    </source>
</evidence>
<dbReference type="GO" id="GO:0016705">
    <property type="term" value="F:oxidoreductase activity, acting on paired donors, with incorporation or reduction of molecular oxygen"/>
    <property type="evidence" value="ECO:0007669"/>
    <property type="project" value="InterPro"/>
</dbReference>
<dbReference type="GeneID" id="28818839"/>
<dbReference type="GO" id="GO:0004497">
    <property type="term" value="F:monooxygenase activity"/>
    <property type="evidence" value="ECO:0007669"/>
    <property type="project" value="UniProtKB-KW"/>
</dbReference>
<evidence type="ECO:0000256" key="7">
    <source>
        <dbReference type="PIRSR" id="PIRSR602401-1"/>
    </source>
</evidence>
<dbReference type="SUPFAM" id="SSF48264">
    <property type="entry name" value="Cytochrome P450"/>
    <property type="match status" value="1"/>
</dbReference>
<keyword evidence="5 7" id="KW-0408">Iron</keyword>
<keyword evidence="7" id="KW-0349">Heme</keyword>
<organism evidence="8 9">
    <name type="scientific">Mollisia scopiformis</name>
    <name type="common">Conifer needle endophyte fungus</name>
    <name type="synonym">Phialocephala scopiformis</name>
    <dbReference type="NCBI Taxonomy" id="149040"/>
    <lineage>
        <taxon>Eukaryota</taxon>
        <taxon>Fungi</taxon>
        <taxon>Dikarya</taxon>
        <taxon>Ascomycota</taxon>
        <taxon>Pezizomycotina</taxon>
        <taxon>Leotiomycetes</taxon>
        <taxon>Helotiales</taxon>
        <taxon>Mollisiaceae</taxon>
        <taxon>Mollisia</taxon>
    </lineage>
</organism>
<dbReference type="InterPro" id="IPR002401">
    <property type="entry name" value="Cyt_P450_E_grp-I"/>
</dbReference>
<dbReference type="STRING" id="149040.A0A194XI04"/>
<dbReference type="AlphaFoldDB" id="A0A194XI04"/>
<comment type="similarity">
    <text evidence="2">Belongs to the cytochrome P450 family.</text>
</comment>
<evidence type="ECO:0000256" key="2">
    <source>
        <dbReference type="ARBA" id="ARBA00010617"/>
    </source>
</evidence>
<dbReference type="KEGG" id="psco:LY89DRAFT_581516"/>
<dbReference type="Proteomes" id="UP000070700">
    <property type="component" value="Unassembled WGS sequence"/>
</dbReference>
<feature type="binding site" description="axial binding residue" evidence="7">
    <location>
        <position position="451"/>
    </location>
    <ligand>
        <name>heme</name>
        <dbReference type="ChEBI" id="CHEBI:30413"/>
    </ligand>
    <ligandPart>
        <name>Fe</name>
        <dbReference type="ChEBI" id="CHEBI:18248"/>
    </ligandPart>
</feature>
<proteinExistence type="inferred from homology"/>
<reference evidence="8 9" key="1">
    <citation type="submission" date="2015-10" db="EMBL/GenBank/DDBJ databases">
        <title>Full genome of DAOMC 229536 Phialocephala scopiformis, a fungal endophyte of spruce producing the potent anti-insectan compound rugulosin.</title>
        <authorList>
            <consortium name="DOE Joint Genome Institute"/>
            <person name="Walker A.K."/>
            <person name="Frasz S.L."/>
            <person name="Seifert K.A."/>
            <person name="Miller J.D."/>
            <person name="Mondo S.J."/>
            <person name="Labutti K."/>
            <person name="Lipzen A."/>
            <person name="Dockter R."/>
            <person name="Kennedy M."/>
            <person name="Grigoriev I.V."/>
            <person name="Spatafora J.W."/>
        </authorList>
    </citation>
    <scope>NUCLEOTIDE SEQUENCE [LARGE SCALE GENOMIC DNA]</scope>
    <source>
        <strain evidence="8 9">CBS 120377</strain>
    </source>
</reference>
<dbReference type="CDD" id="cd11062">
    <property type="entry name" value="CYP58-like"/>
    <property type="match status" value="1"/>
</dbReference>
<dbReference type="GO" id="GO:0020037">
    <property type="term" value="F:heme binding"/>
    <property type="evidence" value="ECO:0007669"/>
    <property type="project" value="InterPro"/>
</dbReference>
<dbReference type="EMBL" id="KQ947411">
    <property type="protein sequence ID" value="KUJ19397.1"/>
    <property type="molecule type" value="Genomic_DNA"/>
</dbReference>
<dbReference type="Gene3D" id="1.10.630.10">
    <property type="entry name" value="Cytochrome P450"/>
    <property type="match status" value="1"/>
</dbReference>
<keyword evidence="6" id="KW-0503">Monooxygenase</keyword>
<accession>A0A194XI04</accession>
<dbReference type="InterPro" id="IPR036396">
    <property type="entry name" value="Cyt_P450_sf"/>
</dbReference>
<evidence type="ECO:0000256" key="3">
    <source>
        <dbReference type="ARBA" id="ARBA00022723"/>
    </source>
</evidence>
<keyword evidence="3 7" id="KW-0479">Metal-binding</keyword>
<dbReference type="PRINTS" id="PR00463">
    <property type="entry name" value="EP450I"/>
</dbReference>